<comment type="caution">
    <text evidence="15">The sequence shown here is derived from an EMBL/GenBank/DDBJ whole genome shotgun (WGS) entry which is preliminary data.</text>
</comment>
<dbReference type="Pfam" id="PF00376">
    <property type="entry name" value="MerR"/>
    <property type="match status" value="1"/>
</dbReference>
<evidence type="ECO:0000313" key="15">
    <source>
        <dbReference type="EMBL" id="RXJ73878.1"/>
    </source>
</evidence>
<evidence type="ECO:0000256" key="1">
    <source>
        <dbReference type="ARBA" id="ARBA00004496"/>
    </source>
</evidence>
<comment type="subcellular location">
    <subcellularLocation>
        <location evidence="1">Cytoplasm</location>
    </subcellularLocation>
</comment>
<name>A0A4V1LT41_9GAMM</name>
<dbReference type="GO" id="GO:0005737">
    <property type="term" value="C:cytoplasm"/>
    <property type="evidence" value="ECO:0007669"/>
    <property type="project" value="UniProtKB-SubCell"/>
</dbReference>
<dbReference type="OrthoDB" id="9802039at2"/>
<accession>A0A4V1LT41</accession>
<sequence length="134" mass="15030">MKINEVAQLTGLPSKTIRFYEQKAILSAPDRSENGYRAYNQQHINELLMIKRSRMVGFSLEECRELIALSRDPNRKSADVKSKAKEKLSAIDEKIEELKAMQKSLKALVDICPGDDSSCCPIIDALTESGKAEK</sequence>
<dbReference type="Pfam" id="PF09278">
    <property type="entry name" value="MerR-DNA-bind"/>
    <property type="match status" value="1"/>
</dbReference>
<dbReference type="RefSeq" id="WP_129121552.1">
    <property type="nucleotide sequence ID" value="NZ_PEIB01000005.1"/>
</dbReference>
<gene>
    <name evidence="15" type="primary">cueR</name>
    <name evidence="15" type="ORF">CS022_06130</name>
</gene>
<protein>
    <recommendedName>
        <fullName evidence="3">HTH-type transcriptional regulator CueR</fullName>
    </recommendedName>
    <alternativeName>
        <fullName evidence="12">Copper efflux regulator</fullName>
    </alternativeName>
    <alternativeName>
        <fullName evidence="11">Copper export regulator</fullName>
    </alternativeName>
</protein>
<dbReference type="InterPro" id="IPR009061">
    <property type="entry name" value="DNA-bd_dom_put_sf"/>
</dbReference>
<evidence type="ECO:0000256" key="7">
    <source>
        <dbReference type="ARBA" id="ARBA00023015"/>
    </source>
</evidence>
<keyword evidence="7" id="KW-0805">Transcription regulation</keyword>
<evidence type="ECO:0000256" key="11">
    <source>
        <dbReference type="ARBA" id="ARBA00031472"/>
    </source>
</evidence>
<feature type="coiled-coil region" evidence="13">
    <location>
        <begin position="81"/>
        <end position="111"/>
    </location>
</feature>
<evidence type="ECO:0000259" key="14">
    <source>
        <dbReference type="PROSITE" id="PS50937"/>
    </source>
</evidence>
<dbReference type="InterPro" id="IPR000551">
    <property type="entry name" value="MerR-type_HTH_dom"/>
</dbReference>
<dbReference type="PROSITE" id="PS50937">
    <property type="entry name" value="HTH_MERR_2"/>
    <property type="match status" value="1"/>
</dbReference>
<evidence type="ECO:0000256" key="13">
    <source>
        <dbReference type="SAM" id="Coils"/>
    </source>
</evidence>
<dbReference type="InterPro" id="IPR011789">
    <property type="entry name" value="CueR"/>
</dbReference>
<dbReference type="Proteomes" id="UP000290287">
    <property type="component" value="Unassembled WGS sequence"/>
</dbReference>
<dbReference type="InterPro" id="IPR015358">
    <property type="entry name" value="Tscrpt_reg_MerR_DNA-bd"/>
</dbReference>
<dbReference type="SMART" id="SM00422">
    <property type="entry name" value="HTH_MERR"/>
    <property type="match status" value="1"/>
</dbReference>
<keyword evidence="5" id="KW-0479">Metal-binding</keyword>
<evidence type="ECO:0000256" key="10">
    <source>
        <dbReference type="ARBA" id="ARBA00023163"/>
    </source>
</evidence>
<dbReference type="GO" id="GO:0003700">
    <property type="term" value="F:DNA-binding transcription factor activity"/>
    <property type="evidence" value="ECO:0007669"/>
    <property type="project" value="InterPro"/>
</dbReference>
<dbReference type="SUPFAM" id="SSF46955">
    <property type="entry name" value="Putative DNA-binding domain"/>
    <property type="match status" value="1"/>
</dbReference>
<keyword evidence="8" id="KW-0238">DNA-binding</keyword>
<feature type="domain" description="HTH merR-type" evidence="14">
    <location>
        <begin position="1"/>
        <end position="69"/>
    </location>
</feature>
<keyword evidence="10" id="KW-0804">Transcription</keyword>
<keyword evidence="9" id="KW-0010">Activator</keyword>
<keyword evidence="4" id="KW-0963">Cytoplasm</keyword>
<organism evidence="15 16">
    <name type="scientific">Veronia nyctiphanis</name>
    <dbReference type="NCBI Taxonomy" id="1278244"/>
    <lineage>
        <taxon>Bacteria</taxon>
        <taxon>Pseudomonadati</taxon>
        <taxon>Pseudomonadota</taxon>
        <taxon>Gammaproteobacteria</taxon>
        <taxon>Vibrionales</taxon>
        <taxon>Vibrionaceae</taxon>
        <taxon>Veronia</taxon>
    </lineage>
</organism>
<dbReference type="GO" id="GO:0005507">
    <property type="term" value="F:copper ion binding"/>
    <property type="evidence" value="ECO:0007669"/>
    <property type="project" value="InterPro"/>
</dbReference>
<dbReference type="GO" id="GO:0045893">
    <property type="term" value="P:positive regulation of DNA-templated transcription"/>
    <property type="evidence" value="ECO:0007669"/>
    <property type="project" value="InterPro"/>
</dbReference>
<dbReference type="PANTHER" id="PTHR30204">
    <property type="entry name" value="REDOX-CYCLING DRUG-SENSING TRANSCRIPTIONAL ACTIVATOR SOXR"/>
    <property type="match status" value="1"/>
</dbReference>
<evidence type="ECO:0000256" key="9">
    <source>
        <dbReference type="ARBA" id="ARBA00023159"/>
    </source>
</evidence>
<dbReference type="GO" id="GO:0003677">
    <property type="term" value="F:DNA binding"/>
    <property type="evidence" value="ECO:0007669"/>
    <property type="project" value="UniProtKB-KW"/>
</dbReference>
<evidence type="ECO:0000256" key="5">
    <source>
        <dbReference type="ARBA" id="ARBA00022723"/>
    </source>
</evidence>
<evidence type="ECO:0000256" key="8">
    <source>
        <dbReference type="ARBA" id="ARBA00023125"/>
    </source>
</evidence>
<keyword evidence="6" id="KW-0186">Copper</keyword>
<evidence type="ECO:0000256" key="6">
    <source>
        <dbReference type="ARBA" id="ARBA00023008"/>
    </source>
</evidence>
<evidence type="ECO:0000256" key="2">
    <source>
        <dbReference type="ARBA" id="ARBA00011738"/>
    </source>
</evidence>
<keyword evidence="13" id="KW-0175">Coiled coil</keyword>
<dbReference type="InterPro" id="IPR047057">
    <property type="entry name" value="MerR_fam"/>
</dbReference>
<reference evidence="15 16" key="1">
    <citation type="submission" date="2017-10" db="EMBL/GenBank/DDBJ databases">
        <title>Nyctiphanis sp. nov., isolated from the stomach of the euphausiid Nyctiphanes simplex (Hansen, 1911) in the Gulf of California.</title>
        <authorList>
            <person name="Gomez-Gil B."/>
            <person name="Aguilar-Mendez M."/>
            <person name="Lopez-Cortes A."/>
            <person name="Gomez-Gutierrez J."/>
            <person name="Roque A."/>
            <person name="Lang E."/>
            <person name="Gonzalez-Castillo A."/>
        </authorList>
    </citation>
    <scope>NUCLEOTIDE SEQUENCE [LARGE SCALE GENOMIC DNA]</scope>
    <source>
        <strain evidence="15 16">CAIM 600</strain>
    </source>
</reference>
<evidence type="ECO:0000256" key="12">
    <source>
        <dbReference type="ARBA" id="ARBA00032335"/>
    </source>
</evidence>
<evidence type="ECO:0000256" key="4">
    <source>
        <dbReference type="ARBA" id="ARBA00022490"/>
    </source>
</evidence>
<evidence type="ECO:0000313" key="16">
    <source>
        <dbReference type="Proteomes" id="UP000290287"/>
    </source>
</evidence>
<proteinExistence type="predicted"/>
<dbReference type="AlphaFoldDB" id="A0A4V1LT41"/>
<dbReference type="EMBL" id="PEIB01000005">
    <property type="protein sequence ID" value="RXJ73878.1"/>
    <property type="molecule type" value="Genomic_DNA"/>
</dbReference>
<dbReference type="Gene3D" id="1.10.1660.10">
    <property type="match status" value="1"/>
</dbReference>
<dbReference type="PRINTS" id="PR00040">
    <property type="entry name" value="HTHMERR"/>
</dbReference>
<dbReference type="PANTHER" id="PTHR30204:SF16">
    <property type="entry name" value="HTH-TYPE TRANSCRIPTIONAL REGULATOR CUER"/>
    <property type="match status" value="1"/>
</dbReference>
<dbReference type="NCBIfam" id="TIGR02044">
    <property type="entry name" value="CueR"/>
    <property type="match status" value="1"/>
</dbReference>
<comment type="subunit">
    <text evidence="2">Homodimer.</text>
</comment>
<keyword evidence="16" id="KW-1185">Reference proteome</keyword>
<evidence type="ECO:0000256" key="3">
    <source>
        <dbReference type="ARBA" id="ARBA00017250"/>
    </source>
</evidence>